<feature type="region of interest" description="Disordered" evidence="1">
    <location>
        <begin position="54"/>
        <end position="73"/>
    </location>
</feature>
<keyword evidence="3" id="KW-1185">Reference proteome</keyword>
<feature type="region of interest" description="Disordered" evidence="1">
    <location>
        <begin position="86"/>
        <end position="125"/>
    </location>
</feature>
<sequence>MFHPAKGTLQNMSTQDSERGEESRKRVVGEERGVLVLLPSTWPVTPKDKRLSFIDRRKPSNSAVPGHAQERPAHVAPVLRGKCLFQGQTHQGPSPMGWDRTRKSGSVRGEKAPRQSRIPGYKGIYSHHITFPPHVPS</sequence>
<gene>
    <name evidence="2" type="ORF">CDAR_499571</name>
</gene>
<dbReference type="AlphaFoldDB" id="A0AAV4TUL6"/>
<dbReference type="Proteomes" id="UP001054837">
    <property type="component" value="Unassembled WGS sequence"/>
</dbReference>
<organism evidence="2 3">
    <name type="scientific">Caerostris darwini</name>
    <dbReference type="NCBI Taxonomy" id="1538125"/>
    <lineage>
        <taxon>Eukaryota</taxon>
        <taxon>Metazoa</taxon>
        <taxon>Ecdysozoa</taxon>
        <taxon>Arthropoda</taxon>
        <taxon>Chelicerata</taxon>
        <taxon>Arachnida</taxon>
        <taxon>Araneae</taxon>
        <taxon>Araneomorphae</taxon>
        <taxon>Entelegynae</taxon>
        <taxon>Araneoidea</taxon>
        <taxon>Araneidae</taxon>
        <taxon>Caerostris</taxon>
    </lineage>
</organism>
<feature type="region of interest" description="Disordered" evidence="1">
    <location>
        <begin position="1"/>
        <end position="28"/>
    </location>
</feature>
<name>A0AAV4TUL6_9ARAC</name>
<dbReference type="EMBL" id="BPLQ01010132">
    <property type="protein sequence ID" value="GIY48605.1"/>
    <property type="molecule type" value="Genomic_DNA"/>
</dbReference>
<protein>
    <submittedName>
        <fullName evidence="2">Uncharacterized protein</fullName>
    </submittedName>
</protein>
<reference evidence="2 3" key="1">
    <citation type="submission" date="2021-06" db="EMBL/GenBank/DDBJ databases">
        <title>Caerostris darwini draft genome.</title>
        <authorList>
            <person name="Kono N."/>
            <person name="Arakawa K."/>
        </authorList>
    </citation>
    <scope>NUCLEOTIDE SEQUENCE [LARGE SCALE GENOMIC DNA]</scope>
</reference>
<comment type="caution">
    <text evidence="2">The sequence shown here is derived from an EMBL/GenBank/DDBJ whole genome shotgun (WGS) entry which is preliminary data.</text>
</comment>
<accession>A0AAV4TUL6</accession>
<proteinExistence type="predicted"/>
<evidence type="ECO:0000313" key="2">
    <source>
        <dbReference type="EMBL" id="GIY48605.1"/>
    </source>
</evidence>
<evidence type="ECO:0000313" key="3">
    <source>
        <dbReference type="Proteomes" id="UP001054837"/>
    </source>
</evidence>
<feature type="compositionally biased region" description="Basic and acidic residues" evidence="1">
    <location>
        <begin position="16"/>
        <end position="28"/>
    </location>
</feature>
<evidence type="ECO:0000256" key="1">
    <source>
        <dbReference type="SAM" id="MobiDB-lite"/>
    </source>
</evidence>